<dbReference type="KEGG" id="nam:NAMH_1176"/>
<organism evidence="3 4">
    <name type="scientific">Nautilia profundicola (strain ATCC BAA-1463 / DSM 18972 / AmH)</name>
    <dbReference type="NCBI Taxonomy" id="598659"/>
    <lineage>
        <taxon>Bacteria</taxon>
        <taxon>Pseudomonadati</taxon>
        <taxon>Campylobacterota</taxon>
        <taxon>Epsilonproteobacteria</taxon>
        <taxon>Nautiliales</taxon>
        <taxon>Nautiliaceae</taxon>
        <taxon>Nautilia</taxon>
    </lineage>
</organism>
<dbReference type="AlphaFoldDB" id="B9LAB4"/>
<dbReference type="Proteomes" id="UP000000448">
    <property type="component" value="Chromosome"/>
</dbReference>
<evidence type="ECO:0000313" key="3">
    <source>
        <dbReference type="EMBL" id="ACM92397.1"/>
    </source>
</evidence>
<dbReference type="RefSeq" id="WP_012663768.1">
    <property type="nucleotide sequence ID" value="NC_012115.1"/>
</dbReference>
<keyword evidence="2" id="KW-0732">Signal</keyword>
<reference evidence="3 4" key="1">
    <citation type="journal article" date="2009" name="PLoS Genet.">
        <title>Adaptations to submarine hydrothermal environments exemplified by the genome of Nautilia profundicola.</title>
        <authorList>
            <person name="Campbell B.J."/>
            <person name="Smith J.L."/>
            <person name="Hanson T.E."/>
            <person name="Klotz M.G."/>
            <person name="Stein L.Y."/>
            <person name="Lee C.K."/>
            <person name="Wu D."/>
            <person name="Robinson J.M."/>
            <person name="Khouri H.M."/>
            <person name="Eisen J.A."/>
            <person name="Cary S.C."/>
        </authorList>
    </citation>
    <scope>NUCLEOTIDE SEQUENCE [LARGE SCALE GENOMIC DNA]</scope>
    <source>
        <strain evidence="4">ATCC BAA-1463 / DSM 18972 / AmH</strain>
    </source>
</reference>
<feature type="transmembrane region" description="Helical" evidence="1">
    <location>
        <begin position="35"/>
        <end position="52"/>
    </location>
</feature>
<name>B9LAB4_NAUPA</name>
<protein>
    <submittedName>
        <fullName evidence="3">Uncharacterized protein</fullName>
    </submittedName>
</protein>
<keyword evidence="1" id="KW-0472">Membrane</keyword>
<feature type="chain" id="PRO_5002886331" evidence="2">
    <location>
        <begin position="21"/>
        <end position="61"/>
    </location>
</feature>
<evidence type="ECO:0000256" key="1">
    <source>
        <dbReference type="SAM" id="Phobius"/>
    </source>
</evidence>
<gene>
    <name evidence="3" type="ordered locus">NAMH_1176</name>
</gene>
<accession>B9LAB4</accession>
<keyword evidence="1" id="KW-0812">Transmembrane</keyword>
<keyword evidence="4" id="KW-1185">Reference proteome</keyword>
<dbReference type="HOGENOM" id="CLU_2917816_0_0_7"/>
<dbReference type="STRING" id="598659.NAMH_1176"/>
<sequence>MKKAILVPLTLGLAAVSSFADTVYGGEITVDYTDFKAAVVLAIGVTITVMLARKAKSFLRS</sequence>
<dbReference type="EMBL" id="CP001279">
    <property type="protein sequence ID" value="ACM92397.1"/>
    <property type="molecule type" value="Genomic_DNA"/>
</dbReference>
<evidence type="ECO:0000256" key="2">
    <source>
        <dbReference type="SAM" id="SignalP"/>
    </source>
</evidence>
<keyword evidence="1" id="KW-1133">Transmembrane helix</keyword>
<proteinExistence type="predicted"/>
<feature type="signal peptide" evidence="2">
    <location>
        <begin position="1"/>
        <end position="20"/>
    </location>
</feature>
<evidence type="ECO:0000313" key="4">
    <source>
        <dbReference type="Proteomes" id="UP000000448"/>
    </source>
</evidence>